<organism evidence="1">
    <name type="scientific">bioreactor metagenome</name>
    <dbReference type="NCBI Taxonomy" id="1076179"/>
    <lineage>
        <taxon>unclassified sequences</taxon>
        <taxon>metagenomes</taxon>
        <taxon>ecological metagenomes</taxon>
    </lineage>
</organism>
<dbReference type="EMBL" id="VSSQ01025273">
    <property type="protein sequence ID" value="MPM73307.1"/>
    <property type="molecule type" value="Genomic_DNA"/>
</dbReference>
<accession>A0A645C7U1</accession>
<name>A0A645C7U1_9ZZZZ</name>
<protein>
    <submittedName>
        <fullName evidence="1">Uncharacterized protein</fullName>
    </submittedName>
</protein>
<proteinExistence type="predicted"/>
<comment type="caution">
    <text evidence="1">The sequence shown here is derived from an EMBL/GenBank/DDBJ whole genome shotgun (WGS) entry which is preliminary data.</text>
</comment>
<evidence type="ECO:0000313" key="1">
    <source>
        <dbReference type="EMBL" id="MPM73307.1"/>
    </source>
</evidence>
<reference evidence="1" key="1">
    <citation type="submission" date="2019-08" db="EMBL/GenBank/DDBJ databases">
        <authorList>
            <person name="Kucharzyk K."/>
            <person name="Murdoch R.W."/>
            <person name="Higgins S."/>
            <person name="Loffler F."/>
        </authorList>
    </citation>
    <scope>NUCLEOTIDE SEQUENCE</scope>
</reference>
<dbReference type="AlphaFoldDB" id="A0A645C7U1"/>
<gene>
    <name evidence="1" type="ORF">SDC9_120287</name>
</gene>
<sequence>MIVGGAHHKIIEPQLILAPLADPDDIIVEKANRIQRHNPNSRFPIINDASDRLQVIMQRGCRPVVVKPGHPDRAARVRQIRIDSGGSEADLQCSRLARGDRQV</sequence>